<dbReference type="GeneID" id="37020931"/>
<dbReference type="PANTHER" id="PTHR23502">
    <property type="entry name" value="MAJOR FACILITATOR SUPERFAMILY"/>
    <property type="match status" value="1"/>
</dbReference>
<feature type="transmembrane region" description="Helical" evidence="6">
    <location>
        <begin position="259"/>
        <end position="280"/>
    </location>
</feature>
<feature type="region of interest" description="Disordered" evidence="5">
    <location>
        <begin position="1"/>
        <end position="46"/>
    </location>
</feature>
<evidence type="ECO:0000256" key="2">
    <source>
        <dbReference type="ARBA" id="ARBA00022692"/>
    </source>
</evidence>
<accession>A0A316V8A8</accession>
<keyword evidence="9" id="KW-1185">Reference proteome</keyword>
<name>A0A316V8A8_9BASI</name>
<dbReference type="CDD" id="cd17323">
    <property type="entry name" value="MFS_Tpo1_MDR_like"/>
    <property type="match status" value="1"/>
</dbReference>
<dbReference type="AlphaFoldDB" id="A0A316V8A8"/>
<feature type="transmembrane region" description="Helical" evidence="6">
    <location>
        <begin position="374"/>
        <end position="397"/>
    </location>
</feature>
<dbReference type="FunFam" id="1.20.1250.20:FF:000082">
    <property type="entry name" value="MFS multidrug transporter, putative"/>
    <property type="match status" value="1"/>
</dbReference>
<evidence type="ECO:0000256" key="6">
    <source>
        <dbReference type="SAM" id="Phobius"/>
    </source>
</evidence>
<keyword evidence="3 6" id="KW-1133">Transmembrane helix</keyword>
<evidence type="ECO:0000256" key="1">
    <source>
        <dbReference type="ARBA" id="ARBA00004141"/>
    </source>
</evidence>
<dbReference type="GO" id="GO:0022857">
    <property type="term" value="F:transmembrane transporter activity"/>
    <property type="evidence" value="ECO:0007669"/>
    <property type="project" value="InterPro"/>
</dbReference>
<dbReference type="SUPFAM" id="SSF103473">
    <property type="entry name" value="MFS general substrate transporter"/>
    <property type="match status" value="1"/>
</dbReference>
<dbReference type="PANTHER" id="PTHR23502:SF24">
    <property type="entry name" value="TRANSPORTER, PUTATIVE-RELATED"/>
    <property type="match status" value="1"/>
</dbReference>
<feature type="transmembrane region" description="Helical" evidence="6">
    <location>
        <begin position="443"/>
        <end position="466"/>
    </location>
</feature>
<feature type="transmembrane region" description="Helical" evidence="6">
    <location>
        <begin position="103"/>
        <end position="120"/>
    </location>
</feature>
<proteinExistence type="predicted"/>
<evidence type="ECO:0000313" key="9">
    <source>
        <dbReference type="Proteomes" id="UP000245771"/>
    </source>
</evidence>
<evidence type="ECO:0000259" key="7">
    <source>
        <dbReference type="PROSITE" id="PS50850"/>
    </source>
</evidence>
<dbReference type="RefSeq" id="XP_025354169.1">
    <property type="nucleotide sequence ID" value="XM_025499150.1"/>
</dbReference>
<dbReference type="InterPro" id="IPR011701">
    <property type="entry name" value="MFS"/>
</dbReference>
<comment type="subcellular location">
    <subcellularLocation>
        <location evidence="1">Membrane</location>
        <topology evidence="1">Multi-pass membrane protein</topology>
    </subcellularLocation>
</comment>
<feature type="transmembrane region" description="Helical" evidence="6">
    <location>
        <begin position="478"/>
        <end position="499"/>
    </location>
</feature>
<dbReference type="STRING" id="1280837.A0A316V8A8"/>
<dbReference type="Gene3D" id="1.20.1250.20">
    <property type="entry name" value="MFS general substrate transporter like domains"/>
    <property type="match status" value="1"/>
</dbReference>
<dbReference type="InterPro" id="IPR020846">
    <property type="entry name" value="MFS_dom"/>
</dbReference>
<evidence type="ECO:0000256" key="3">
    <source>
        <dbReference type="ARBA" id="ARBA00022989"/>
    </source>
</evidence>
<dbReference type="InParanoid" id="A0A316V8A8"/>
<keyword evidence="2 6" id="KW-0812">Transmembrane</keyword>
<feature type="transmembrane region" description="Helical" evidence="6">
    <location>
        <begin position="140"/>
        <end position="159"/>
    </location>
</feature>
<feature type="domain" description="Major facilitator superfamily (MFS) profile" evidence="7">
    <location>
        <begin position="105"/>
        <end position="537"/>
    </location>
</feature>
<sequence>MSGSIDPTIEARRSSSSPQETIADVEKQAQSNQLNEKEKKDIEDGQIATRDVNLTKKNSKPPVQQVEGHNAYYTLHEDGTKVLTFGGESDMENPRNWSKAQKWYLTVLCSYINVLVASQASVYSTGQAQVEKEFGIGEELAIAGLSLYVLGFAIGPIIFAPLSEMFGRRIIYVACWFLFVVLQFGVAFAPNIPVLFVFRFLTGFFSSPPLANTGGVISDLWGRDESGPAMAVYVVGSTCGPQIGNIYAGFIAQNLGWRWVFYLTSLLIMGLHWFVLVFTLKETRHNIILKNKVKRIKKATGDNSFVSVHEDERKSMLTLFKISLSRPIYFLCTEPITMFAALWNGLLYGLIFLFNDAFNSVFGPESAYGFQHSGVVQITFVSFVIGEFIGFGIYFFTQEPFYQRQIKKAGQSVPEARMASGVVGCCLLPIGLFIFAWTCYPSISPVVPLIGAAVFGVGFFQVLYGIMSWTVDAYREYAASALGAVVLVRNLFGAGLPLAGAPMYKNLGIHWATSLIAFVSVPLIPVSWFFFWKGEEIRKRSPWAASHYGDDEDAPH</sequence>
<evidence type="ECO:0000313" key="8">
    <source>
        <dbReference type="EMBL" id="PWN33867.1"/>
    </source>
</evidence>
<dbReference type="FunCoup" id="A0A316V8A8">
    <property type="interactions" value="5"/>
</dbReference>
<dbReference type="EMBL" id="KZ819604">
    <property type="protein sequence ID" value="PWN33867.1"/>
    <property type="molecule type" value="Genomic_DNA"/>
</dbReference>
<evidence type="ECO:0000256" key="4">
    <source>
        <dbReference type="ARBA" id="ARBA00023136"/>
    </source>
</evidence>
<protein>
    <submittedName>
        <fullName evidence="8">Putative polyamine transporter</fullName>
    </submittedName>
</protein>
<feature type="transmembrane region" description="Helical" evidence="6">
    <location>
        <begin position="418"/>
        <end position="437"/>
    </location>
</feature>
<dbReference type="PROSITE" id="PS50850">
    <property type="entry name" value="MFS"/>
    <property type="match status" value="1"/>
</dbReference>
<organism evidence="8 9">
    <name type="scientific">Meira miltonrushii</name>
    <dbReference type="NCBI Taxonomy" id="1280837"/>
    <lineage>
        <taxon>Eukaryota</taxon>
        <taxon>Fungi</taxon>
        <taxon>Dikarya</taxon>
        <taxon>Basidiomycota</taxon>
        <taxon>Ustilaginomycotina</taxon>
        <taxon>Exobasidiomycetes</taxon>
        <taxon>Exobasidiales</taxon>
        <taxon>Brachybasidiaceae</taxon>
        <taxon>Meira</taxon>
    </lineage>
</organism>
<gene>
    <name evidence="8" type="ORF">FA14DRAFT_161507</name>
</gene>
<evidence type="ECO:0000256" key="5">
    <source>
        <dbReference type="SAM" id="MobiDB-lite"/>
    </source>
</evidence>
<dbReference type="InterPro" id="IPR036259">
    <property type="entry name" value="MFS_trans_sf"/>
</dbReference>
<feature type="transmembrane region" description="Helical" evidence="6">
    <location>
        <begin position="328"/>
        <end position="354"/>
    </location>
</feature>
<dbReference type="OrthoDB" id="5376138at2759"/>
<dbReference type="GO" id="GO:0005886">
    <property type="term" value="C:plasma membrane"/>
    <property type="evidence" value="ECO:0007669"/>
    <property type="project" value="TreeGrafter"/>
</dbReference>
<feature type="transmembrane region" description="Helical" evidence="6">
    <location>
        <begin position="171"/>
        <end position="198"/>
    </location>
</feature>
<feature type="transmembrane region" description="Helical" evidence="6">
    <location>
        <begin position="511"/>
        <end position="531"/>
    </location>
</feature>
<keyword evidence="4 6" id="KW-0472">Membrane</keyword>
<dbReference type="Proteomes" id="UP000245771">
    <property type="component" value="Unassembled WGS sequence"/>
</dbReference>
<dbReference type="Pfam" id="PF07690">
    <property type="entry name" value="MFS_1"/>
    <property type="match status" value="1"/>
</dbReference>
<reference evidence="8 9" key="1">
    <citation type="journal article" date="2018" name="Mol. Biol. Evol.">
        <title>Broad Genomic Sampling Reveals a Smut Pathogenic Ancestry of the Fungal Clade Ustilaginomycotina.</title>
        <authorList>
            <person name="Kijpornyongpan T."/>
            <person name="Mondo S.J."/>
            <person name="Barry K."/>
            <person name="Sandor L."/>
            <person name="Lee J."/>
            <person name="Lipzen A."/>
            <person name="Pangilinan J."/>
            <person name="LaButti K."/>
            <person name="Hainaut M."/>
            <person name="Henrissat B."/>
            <person name="Grigoriev I.V."/>
            <person name="Spatafora J.W."/>
            <person name="Aime M.C."/>
        </authorList>
    </citation>
    <scope>NUCLEOTIDE SEQUENCE [LARGE SCALE GENOMIC DNA]</scope>
    <source>
        <strain evidence="8 9">MCA 3882</strain>
    </source>
</reference>